<organism evidence="1 2">
    <name type="scientific">Methanosarcina baikalica</name>
    <dbReference type="NCBI Taxonomy" id="3073890"/>
    <lineage>
        <taxon>Archaea</taxon>
        <taxon>Methanobacteriati</taxon>
        <taxon>Methanobacteriota</taxon>
        <taxon>Stenosarchaea group</taxon>
        <taxon>Methanomicrobia</taxon>
        <taxon>Methanosarcinales</taxon>
        <taxon>Methanosarcinaceae</taxon>
        <taxon>Methanosarcina</taxon>
    </lineage>
</organism>
<evidence type="ECO:0000313" key="1">
    <source>
        <dbReference type="EMBL" id="MDR7665357.1"/>
    </source>
</evidence>
<dbReference type="RefSeq" id="WP_310575383.1">
    <property type="nucleotide sequence ID" value="NZ_JAVKPK010000018.1"/>
</dbReference>
<keyword evidence="2" id="KW-1185">Reference proteome</keyword>
<reference evidence="2" key="1">
    <citation type="submission" date="2023-07" db="EMBL/GenBank/DDBJ databases">
        <title>Whole-genome sequencing of a new Methanosarcina sp. Z-7115.</title>
        <authorList>
            <person name="Zhilina T.N."/>
            <person name="Merkel A.Y."/>
        </authorList>
    </citation>
    <scope>NUCLEOTIDE SEQUENCE [LARGE SCALE GENOMIC DNA]</scope>
    <source>
        <strain evidence="2">Z-7115</strain>
    </source>
</reference>
<dbReference type="Proteomes" id="UP001246244">
    <property type="component" value="Unassembled WGS sequence"/>
</dbReference>
<gene>
    <name evidence="1" type="ORF">RG963_06075</name>
</gene>
<sequence>MDCSFSDFLELSQEELNTRREGVFGCCGHIKVLLQTDCDKWLHLKTLISEIRKYKTGENRIDRERKDRERFDFRAE</sequence>
<proteinExistence type="predicted"/>
<evidence type="ECO:0008006" key="3">
    <source>
        <dbReference type="Google" id="ProtNLM"/>
    </source>
</evidence>
<dbReference type="EMBL" id="JAVKPK010000018">
    <property type="protein sequence ID" value="MDR7665357.1"/>
    <property type="molecule type" value="Genomic_DNA"/>
</dbReference>
<accession>A0ABU2D074</accession>
<evidence type="ECO:0000313" key="2">
    <source>
        <dbReference type="Proteomes" id="UP001246244"/>
    </source>
</evidence>
<name>A0ABU2D074_9EURY</name>
<comment type="caution">
    <text evidence="1">The sequence shown here is derived from an EMBL/GenBank/DDBJ whole genome shotgun (WGS) entry which is preliminary data.</text>
</comment>
<protein>
    <recommendedName>
        <fullName evidence="3">Mobile element protein</fullName>
    </recommendedName>
</protein>